<dbReference type="Pfam" id="PF12833">
    <property type="entry name" value="HTH_18"/>
    <property type="match status" value="1"/>
</dbReference>
<evidence type="ECO:0000256" key="2">
    <source>
        <dbReference type="ARBA" id="ARBA00023163"/>
    </source>
</evidence>
<organism evidence="4 5">
    <name type="scientific">Aquisalinus luteolus</name>
    <dbReference type="NCBI Taxonomy" id="1566827"/>
    <lineage>
        <taxon>Bacteria</taxon>
        <taxon>Pseudomonadati</taxon>
        <taxon>Pseudomonadota</taxon>
        <taxon>Alphaproteobacteria</taxon>
        <taxon>Parvularculales</taxon>
        <taxon>Parvularculaceae</taxon>
        <taxon>Aquisalinus</taxon>
    </lineage>
</organism>
<proteinExistence type="predicted"/>
<comment type="caution">
    <text evidence="4">The sequence shown here is derived from an EMBL/GenBank/DDBJ whole genome shotgun (WGS) entry which is preliminary data.</text>
</comment>
<evidence type="ECO:0000259" key="3">
    <source>
        <dbReference type="PROSITE" id="PS01124"/>
    </source>
</evidence>
<dbReference type="GO" id="GO:0003700">
    <property type="term" value="F:DNA-binding transcription factor activity"/>
    <property type="evidence" value="ECO:0007669"/>
    <property type="project" value="InterPro"/>
</dbReference>
<evidence type="ECO:0000256" key="1">
    <source>
        <dbReference type="ARBA" id="ARBA00023015"/>
    </source>
</evidence>
<reference evidence="4" key="1">
    <citation type="journal article" date="2014" name="Int. J. Syst. Evol. Microbiol.">
        <title>Complete genome sequence of Corynebacterium casei LMG S-19264T (=DSM 44701T), isolated from a smear-ripened cheese.</title>
        <authorList>
            <consortium name="US DOE Joint Genome Institute (JGI-PGF)"/>
            <person name="Walter F."/>
            <person name="Albersmeier A."/>
            <person name="Kalinowski J."/>
            <person name="Ruckert C."/>
        </authorList>
    </citation>
    <scope>NUCLEOTIDE SEQUENCE</scope>
    <source>
        <strain evidence="4">CGMCC 1.14984</strain>
    </source>
</reference>
<protein>
    <submittedName>
        <fullName evidence="4">Transcriptional regulator</fullName>
    </submittedName>
</protein>
<dbReference type="SMART" id="SM00342">
    <property type="entry name" value="HTH_ARAC"/>
    <property type="match status" value="1"/>
</dbReference>
<dbReference type="AlphaFoldDB" id="A0A8J3A4K3"/>
<dbReference type="PROSITE" id="PS01124">
    <property type="entry name" value="HTH_ARAC_FAMILY_2"/>
    <property type="match status" value="1"/>
</dbReference>
<reference evidence="4" key="2">
    <citation type="submission" date="2020-09" db="EMBL/GenBank/DDBJ databases">
        <authorList>
            <person name="Sun Q."/>
            <person name="Zhou Y."/>
        </authorList>
    </citation>
    <scope>NUCLEOTIDE SEQUENCE</scope>
    <source>
        <strain evidence="4">CGMCC 1.14984</strain>
    </source>
</reference>
<dbReference type="GO" id="GO:0043565">
    <property type="term" value="F:sequence-specific DNA binding"/>
    <property type="evidence" value="ECO:0007669"/>
    <property type="project" value="InterPro"/>
</dbReference>
<dbReference type="EMBL" id="BMGZ01000002">
    <property type="protein sequence ID" value="GGH99504.1"/>
    <property type="molecule type" value="Genomic_DNA"/>
</dbReference>
<dbReference type="PANTHER" id="PTHR43436">
    <property type="entry name" value="ARAC-FAMILY TRANSCRIPTIONAL REGULATOR"/>
    <property type="match status" value="1"/>
</dbReference>
<keyword evidence="1" id="KW-0805">Transcription regulation</keyword>
<dbReference type="PANTHER" id="PTHR43436:SF1">
    <property type="entry name" value="TRANSCRIPTIONAL REGULATORY PROTEIN"/>
    <property type="match status" value="1"/>
</dbReference>
<feature type="domain" description="HTH araC/xylS-type" evidence="3">
    <location>
        <begin position="149"/>
        <end position="247"/>
    </location>
</feature>
<dbReference type="Gene3D" id="1.10.10.60">
    <property type="entry name" value="Homeodomain-like"/>
    <property type="match status" value="1"/>
</dbReference>
<name>A0A8J3A4K3_9PROT</name>
<sequence length="254" mass="27850">MPASICLIGQGAKTVALGEQQLDFDASHFLITSVGLPVMSRINTASEEMPYLGLTLELDLQAISQAVLSETLPAPTSGSRDTLGIAVSSISPAMQSAFERLIDLLDTPADIPALAPLVKQEIWVRLLSSEQGPRLRRIITADTHSHRIASAIDWLTENYREPFRAEPLAKRAGLSISAFHSHFRAMTSVSPLQFQKRLRLTEARRLMFSEHLDAASAAISVGYESPSQFSREYSRLFGAPPLRDIRRLTGVDPA</sequence>
<dbReference type="InterPro" id="IPR009057">
    <property type="entry name" value="Homeodomain-like_sf"/>
</dbReference>
<dbReference type="Proteomes" id="UP000621856">
    <property type="component" value="Unassembled WGS sequence"/>
</dbReference>
<accession>A0A8J3A4K3</accession>
<dbReference type="SUPFAM" id="SSF46689">
    <property type="entry name" value="Homeodomain-like"/>
    <property type="match status" value="2"/>
</dbReference>
<dbReference type="Pfam" id="PF06719">
    <property type="entry name" value="AraC_N"/>
    <property type="match status" value="1"/>
</dbReference>
<evidence type="ECO:0000313" key="5">
    <source>
        <dbReference type="Proteomes" id="UP000621856"/>
    </source>
</evidence>
<dbReference type="InterPro" id="IPR009594">
    <property type="entry name" value="Tscrpt_reg_HTH_AraC_N"/>
</dbReference>
<dbReference type="InterPro" id="IPR018060">
    <property type="entry name" value="HTH_AraC"/>
</dbReference>
<keyword evidence="2" id="KW-0804">Transcription</keyword>
<evidence type="ECO:0000313" key="4">
    <source>
        <dbReference type="EMBL" id="GGH99504.1"/>
    </source>
</evidence>
<gene>
    <name evidence="4" type="ORF">GCM10011355_25620</name>
</gene>